<organism evidence="1 2">
    <name type="scientific">Funneliformis caledonium</name>
    <dbReference type="NCBI Taxonomy" id="1117310"/>
    <lineage>
        <taxon>Eukaryota</taxon>
        <taxon>Fungi</taxon>
        <taxon>Fungi incertae sedis</taxon>
        <taxon>Mucoromycota</taxon>
        <taxon>Glomeromycotina</taxon>
        <taxon>Glomeromycetes</taxon>
        <taxon>Glomerales</taxon>
        <taxon>Glomeraceae</taxon>
        <taxon>Funneliformis</taxon>
    </lineage>
</organism>
<gene>
    <name evidence="1" type="ORF">FCALED_LOCUS923</name>
</gene>
<dbReference type="Proteomes" id="UP000789570">
    <property type="component" value="Unassembled WGS sequence"/>
</dbReference>
<reference evidence="1" key="1">
    <citation type="submission" date="2021-06" db="EMBL/GenBank/DDBJ databases">
        <authorList>
            <person name="Kallberg Y."/>
            <person name="Tangrot J."/>
            <person name="Rosling A."/>
        </authorList>
    </citation>
    <scope>NUCLEOTIDE SEQUENCE</scope>
    <source>
        <strain evidence="1">UK204</strain>
    </source>
</reference>
<accession>A0A9N8VDC6</accession>
<dbReference type="EMBL" id="CAJVPQ010000107">
    <property type="protein sequence ID" value="CAG8446336.1"/>
    <property type="molecule type" value="Genomic_DNA"/>
</dbReference>
<name>A0A9N8VDC6_9GLOM</name>
<evidence type="ECO:0000313" key="2">
    <source>
        <dbReference type="Proteomes" id="UP000789570"/>
    </source>
</evidence>
<evidence type="ECO:0000313" key="1">
    <source>
        <dbReference type="EMBL" id="CAG8446336.1"/>
    </source>
</evidence>
<dbReference type="AlphaFoldDB" id="A0A9N8VDC6"/>
<comment type="caution">
    <text evidence="1">The sequence shown here is derived from an EMBL/GenBank/DDBJ whole genome shotgun (WGS) entry which is preliminary data.</text>
</comment>
<protein>
    <submittedName>
        <fullName evidence="1">9919_t:CDS:1</fullName>
    </submittedName>
</protein>
<keyword evidence="2" id="KW-1185">Reference proteome</keyword>
<dbReference type="OrthoDB" id="2352379at2759"/>
<proteinExistence type="predicted"/>
<sequence length="243" mass="28596">MRFCGYVLEILVNDVPLPERPIKVESDHINFEPSFYVDNITKQKVFCEMHYVVEVKVPESEFKVRFRSLKVTKDRQIRGDVVMDGKMDETCIEMYDRSFQVVNGCWRKKIHEPFKFPSNLWPSSTLTYNMPKSAHQFGGLGAISVYFYEIERVKFPTVRNLNTTSKNFNYLFWNGSSKLKSYEPIAVLHIHYRSTSWFDEILNNHHRQHQETSAVDNYSRSNEKRNISVGKISLSENFSNDLL</sequence>